<feature type="chain" id="PRO_5002435270" evidence="1">
    <location>
        <begin position="20"/>
        <end position="71"/>
    </location>
</feature>
<reference evidence="2" key="1">
    <citation type="submission" date="2014-11" db="EMBL/GenBank/DDBJ databases">
        <authorList>
            <person name="Amaro Gonzalez C."/>
        </authorList>
    </citation>
    <scope>NUCLEOTIDE SEQUENCE</scope>
</reference>
<feature type="signal peptide" evidence="1">
    <location>
        <begin position="1"/>
        <end position="19"/>
    </location>
</feature>
<name>A0A0E9XXU3_ANGAN</name>
<protein>
    <submittedName>
        <fullName evidence="2">Uncharacterized protein</fullName>
    </submittedName>
</protein>
<sequence>MLTIVLLKAIFINFNLILGLKHTCMRHGLQGMCYKEVLAKTRRRALPPVYLEELATSVRLLHSTQIHLIWT</sequence>
<evidence type="ECO:0000256" key="1">
    <source>
        <dbReference type="SAM" id="SignalP"/>
    </source>
</evidence>
<keyword evidence="1" id="KW-0732">Signal</keyword>
<evidence type="ECO:0000313" key="2">
    <source>
        <dbReference type="EMBL" id="JAI07548.1"/>
    </source>
</evidence>
<accession>A0A0E9XXU3</accession>
<dbReference type="AlphaFoldDB" id="A0A0E9XXU3"/>
<dbReference type="EMBL" id="GBXM01001030">
    <property type="protein sequence ID" value="JAI07548.1"/>
    <property type="molecule type" value="Transcribed_RNA"/>
</dbReference>
<proteinExistence type="predicted"/>
<organism evidence="2">
    <name type="scientific">Anguilla anguilla</name>
    <name type="common">European freshwater eel</name>
    <name type="synonym">Muraena anguilla</name>
    <dbReference type="NCBI Taxonomy" id="7936"/>
    <lineage>
        <taxon>Eukaryota</taxon>
        <taxon>Metazoa</taxon>
        <taxon>Chordata</taxon>
        <taxon>Craniata</taxon>
        <taxon>Vertebrata</taxon>
        <taxon>Euteleostomi</taxon>
        <taxon>Actinopterygii</taxon>
        <taxon>Neopterygii</taxon>
        <taxon>Teleostei</taxon>
        <taxon>Anguilliformes</taxon>
        <taxon>Anguillidae</taxon>
        <taxon>Anguilla</taxon>
    </lineage>
</organism>
<reference evidence="2" key="2">
    <citation type="journal article" date="2015" name="Fish Shellfish Immunol.">
        <title>Early steps in the European eel (Anguilla anguilla)-Vibrio vulnificus interaction in the gills: Role of the RtxA13 toxin.</title>
        <authorList>
            <person name="Callol A."/>
            <person name="Pajuelo D."/>
            <person name="Ebbesson L."/>
            <person name="Teles M."/>
            <person name="MacKenzie S."/>
            <person name="Amaro C."/>
        </authorList>
    </citation>
    <scope>NUCLEOTIDE SEQUENCE</scope>
</reference>